<sequence length="255" mass="26633">MLLYNAVALLAATLAVRSQTLYLAGDSTMAPSSGVIQGWGTAVGRYLSITTVNKGVGGESARSYTNNGRFNEIINVVKPGDFVVFEFGHNDVSAGSGNPDNGKQDAVGDGYDITATVTAANGTQILIHSFAYYIENAINAVAAKGGISIISSLTPHNSFVNGNIGFDGGRFQTYAKSIGTRKNIVYVDHYSYTAQAFNALGQTKVATFFPDDALHFNAAGADVVAQAFIKGLLCSTSTLKIKVNSAGPNVPNGCL</sequence>
<organism evidence="5 6">
    <name type="scientific">Marasmius oreades</name>
    <name type="common">fairy-ring Marasmius</name>
    <dbReference type="NCBI Taxonomy" id="181124"/>
    <lineage>
        <taxon>Eukaryota</taxon>
        <taxon>Fungi</taxon>
        <taxon>Dikarya</taxon>
        <taxon>Basidiomycota</taxon>
        <taxon>Agaricomycotina</taxon>
        <taxon>Agaricomycetes</taxon>
        <taxon>Agaricomycetidae</taxon>
        <taxon>Agaricales</taxon>
        <taxon>Marasmiineae</taxon>
        <taxon>Marasmiaceae</taxon>
        <taxon>Marasmius</taxon>
    </lineage>
</organism>
<feature type="chain" id="PRO_5040157032" description="SGNH hydrolase-type esterase domain-containing protein" evidence="3">
    <location>
        <begin position="19"/>
        <end position="255"/>
    </location>
</feature>
<dbReference type="GeneID" id="66070526"/>
<dbReference type="EMBL" id="CM032181">
    <property type="protein sequence ID" value="KAG7099622.1"/>
    <property type="molecule type" value="Genomic_DNA"/>
</dbReference>
<evidence type="ECO:0000256" key="1">
    <source>
        <dbReference type="ARBA" id="ARBA00008668"/>
    </source>
</evidence>
<evidence type="ECO:0000313" key="6">
    <source>
        <dbReference type="Proteomes" id="UP001049176"/>
    </source>
</evidence>
<comment type="similarity">
    <text evidence="1">Belongs to the 'GDSL' lipolytic enzyme family.</text>
</comment>
<dbReference type="InterPro" id="IPR013830">
    <property type="entry name" value="SGNH_hydro"/>
</dbReference>
<protein>
    <recommendedName>
        <fullName evidence="4">SGNH hydrolase-type esterase domain-containing protein</fullName>
    </recommendedName>
</protein>
<dbReference type="Pfam" id="PF13472">
    <property type="entry name" value="Lipase_GDSL_2"/>
    <property type="match status" value="1"/>
</dbReference>
<feature type="domain" description="SGNH hydrolase-type esterase" evidence="4">
    <location>
        <begin position="25"/>
        <end position="222"/>
    </location>
</feature>
<dbReference type="SUPFAM" id="SSF52266">
    <property type="entry name" value="SGNH hydrolase"/>
    <property type="match status" value="1"/>
</dbReference>
<accession>A0A9P7V3S0</accession>
<comment type="caution">
    <text evidence="5">The sequence shown here is derived from an EMBL/GenBank/DDBJ whole genome shotgun (WGS) entry which is preliminary data.</text>
</comment>
<dbReference type="RefSeq" id="XP_043016092.1">
    <property type="nucleotide sequence ID" value="XM_043147383.1"/>
</dbReference>
<dbReference type="InterPro" id="IPR037459">
    <property type="entry name" value="RhgT-like"/>
</dbReference>
<dbReference type="AlphaFoldDB" id="A0A9P7V3S0"/>
<reference evidence="5" key="1">
    <citation type="journal article" date="2021" name="Genome Biol. Evol.">
        <title>The assembled and annotated genome of the fairy-ring fungus Marasmius oreades.</title>
        <authorList>
            <person name="Hiltunen M."/>
            <person name="Ament-Velasquez S.L."/>
            <person name="Johannesson H."/>
        </authorList>
    </citation>
    <scope>NUCLEOTIDE SEQUENCE</scope>
    <source>
        <strain evidence="5">03SP1</strain>
    </source>
</reference>
<keyword evidence="6" id="KW-1185">Reference proteome</keyword>
<dbReference type="Gene3D" id="3.40.50.1110">
    <property type="entry name" value="SGNH hydrolase"/>
    <property type="match status" value="1"/>
</dbReference>
<name>A0A9P7V3S0_9AGAR</name>
<proteinExistence type="inferred from homology"/>
<keyword evidence="2" id="KW-0378">Hydrolase</keyword>
<dbReference type="PANTHER" id="PTHR43695">
    <property type="entry name" value="PUTATIVE (AFU_ORTHOLOGUE AFUA_2G17250)-RELATED"/>
    <property type="match status" value="1"/>
</dbReference>
<evidence type="ECO:0000256" key="3">
    <source>
        <dbReference type="SAM" id="SignalP"/>
    </source>
</evidence>
<dbReference type="PANTHER" id="PTHR43695:SF1">
    <property type="entry name" value="RHAMNOGALACTURONAN ACETYLESTERASE"/>
    <property type="match status" value="1"/>
</dbReference>
<keyword evidence="3" id="KW-0732">Signal</keyword>
<dbReference type="InterPro" id="IPR036514">
    <property type="entry name" value="SGNH_hydro_sf"/>
</dbReference>
<evidence type="ECO:0000313" key="5">
    <source>
        <dbReference type="EMBL" id="KAG7099622.1"/>
    </source>
</evidence>
<dbReference type="KEGG" id="more:E1B28_001450"/>
<dbReference type="Proteomes" id="UP001049176">
    <property type="component" value="Chromosome 1"/>
</dbReference>
<dbReference type="GO" id="GO:0016787">
    <property type="term" value="F:hydrolase activity"/>
    <property type="evidence" value="ECO:0007669"/>
    <property type="project" value="UniProtKB-KW"/>
</dbReference>
<evidence type="ECO:0000256" key="2">
    <source>
        <dbReference type="ARBA" id="ARBA00022801"/>
    </source>
</evidence>
<gene>
    <name evidence="5" type="ORF">E1B28_001450</name>
</gene>
<dbReference type="OrthoDB" id="2141316at2759"/>
<evidence type="ECO:0000259" key="4">
    <source>
        <dbReference type="Pfam" id="PF13472"/>
    </source>
</evidence>
<feature type="signal peptide" evidence="3">
    <location>
        <begin position="1"/>
        <end position="18"/>
    </location>
</feature>